<keyword evidence="2" id="KW-1185">Reference proteome</keyword>
<dbReference type="AlphaFoldDB" id="A0A171DHI9"/>
<sequence length="46" mass="5296">MLWFDDLCPIGRSVIKGAIRGEGQPVIKVATLVRQRWPVEIFAWKD</sequence>
<dbReference type="Proteomes" id="UP000182631">
    <property type="component" value="Unassembled WGS sequence"/>
</dbReference>
<reference evidence="2" key="1">
    <citation type="submission" date="2016-02" db="EMBL/GenBank/DDBJ databases">
        <authorList>
            <person name="liu f."/>
        </authorList>
    </citation>
    <scope>NUCLEOTIDE SEQUENCE [LARGE SCALE GENOMIC DNA]</scope>
</reference>
<dbReference type="EMBL" id="FITM01000145">
    <property type="protein sequence ID" value="SAY39275.1"/>
    <property type="molecule type" value="Genomic_DNA"/>
</dbReference>
<accession>A0A171DHI9</accession>
<evidence type="ECO:0000313" key="2">
    <source>
        <dbReference type="Proteomes" id="UP000182631"/>
    </source>
</evidence>
<protein>
    <submittedName>
        <fullName evidence="1">Uncharacterized protein</fullName>
    </submittedName>
</protein>
<organism evidence="1 2">
    <name type="scientific">Candidatus Synechococcus spongiarum</name>
    <dbReference type="NCBI Taxonomy" id="431041"/>
    <lineage>
        <taxon>Bacteria</taxon>
        <taxon>Bacillati</taxon>
        <taxon>Cyanobacteriota</taxon>
        <taxon>Cyanophyceae</taxon>
        <taxon>Synechococcales</taxon>
        <taxon>Synechococcaceae</taxon>
        <taxon>Synechococcus</taxon>
    </lineage>
</organism>
<proteinExistence type="predicted"/>
<gene>
    <name evidence="1" type="ORF">FLM9_1345</name>
</gene>
<evidence type="ECO:0000313" key="1">
    <source>
        <dbReference type="EMBL" id="SAY39275.1"/>
    </source>
</evidence>
<name>A0A171DHI9_9SYNE</name>